<dbReference type="EMBL" id="CM001022">
    <property type="protein sequence ID" value="EFQ23409.1"/>
    <property type="molecule type" value="Genomic_DNA"/>
</dbReference>
<sequence>MEEHPAGPVGRVEARLRQLGYEGPLHRTEDTIFTVEDASRSVGAPAEHILKSLLVRVDRGPLALVLLSGPNRVDLKKAKALLGARTVTLADPETVVALTGFRPGGVPPLGYEEQPPTLLDQDLFAYPVVWAAAGDDHTFFPVAPETLREYTGGARADVRKA</sequence>
<dbReference type="Proteomes" id="UP000005096">
    <property type="component" value="Chromosome"/>
</dbReference>
<dbReference type="PANTHER" id="PTHR30411:SF1">
    <property type="entry name" value="CYTOPLASMIC PROTEIN"/>
    <property type="match status" value="1"/>
</dbReference>
<dbReference type="eggNOG" id="COG2606">
    <property type="taxonomic scope" value="Bacteria"/>
</dbReference>
<keyword evidence="3" id="KW-1185">Reference proteome</keyword>
<name>E3CWV9_9BACT</name>
<dbReference type="RefSeq" id="WP_006300590.1">
    <property type="nucleotide sequence ID" value="NZ_CM001022.1"/>
</dbReference>
<dbReference type="OrthoDB" id="9798760at2"/>
<dbReference type="InterPro" id="IPR036754">
    <property type="entry name" value="YbaK/aa-tRNA-synt-asso_dom_sf"/>
</dbReference>
<dbReference type="GO" id="GO:0002161">
    <property type="term" value="F:aminoacyl-tRNA deacylase activity"/>
    <property type="evidence" value="ECO:0007669"/>
    <property type="project" value="InterPro"/>
</dbReference>
<evidence type="ECO:0000313" key="2">
    <source>
        <dbReference type="EMBL" id="EFQ23409.1"/>
    </source>
</evidence>
<dbReference type="SUPFAM" id="SSF55826">
    <property type="entry name" value="YbaK/ProRS associated domain"/>
    <property type="match status" value="1"/>
</dbReference>
<dbReference type="PANTHER" id="PTHR30411">
    <property type="entry name" value="CYTOPLASMIC PROTEIN"/>
    <property type="match status" value="1"/>
</dbReference>
<organism evidence="2 3">
    <name type="scientific">Aminomonas paucivorans DSM 12260</name>
    <dbReference type="NCBI Taxonomy" id="584708"/>
    <lineage>
        <taxon>Bacteria</taxon>
        <taxon>Thermotogati</taxon>
        <taxon>Synergistota</taxon>
        <taxon>Synergistia</taxon>
        <taxon>Synergistales</taxon>
        <taxon>Synergistaceae</taxon>
        <taxon>Aminomonas</taxon>
    </lineage>
</organism>
<proteinExistence type="predicted"/>
<protein>
    <submittedName>
        <fullName evidence="2">YbaK/prolyl-tRNA synthetase associated region</fullName>
    </submittedName>
</protein>
<evidence type="ECO:0000313" key="3">
    <source>
        <dbReference type="Proteomes" id="UP000005096"/>
    </source>
</evidence>
<dbReference type="InterPro" id="IPR007214">
    <property type="entry name" value="YbaK/aa-tRNA-synth-assoc-dom"/>
</dbReference>
<keyword evidence="2" id="KW-0030">Aminoacyl-tRNA synthetase</keyword>
<accession>E3CWV9</accession>
<dbReference type="HOGENOM" id="CLU_094875_0_0_0"/>
<dbReference type="Pfam" id="PF04073">
    <property type="entry name" value="tRNA_edit"/>
    <property type="match status" value="1"/>
</dbReference>
<dbReference type="CDD" id="cd04333">
    <property type="entry name" value="ProX_deacylase"/>
    <property type="match status" value="1"/>
</dbReference>
<reference evidence="2 3" key="1">
    <citation type="journal article" date="2010" name="Stand. Genomic Sci.">
        <title>Non-contiguous finished genome sequence of Aminomonas paucivorans type strain (GLU-3).</title>
        <authorList>
            <person name="Pitluck S."/>
            <person name="Yasawong M."/>
            <person name="Held B."/>
            <person name="Lapidus A."/>
            <person name="Nolan M."/>
            <person name="Copeland A."/>
            <person name="Lucas S."/>
            <person name="Del Rio T.G."/>
            <person name="Tice H."/>
            <person name="Cheng J.F."/>
            <person name="Chertkov O."/>
            <person name="Goodwin L."/>
            <person name="Tapia R."/>
            <person name="Han C."/>
            <person name="Liolios K."/>
            <person name="Ivanova N."/>
            <person name="Mavromatis K."/>
            <person name="Ovchinnikova G."/>
            <person name="Pati A."/>
            <person name="Chen A."/>
            <person name="Palaniappan K."/>
            <person name="Land M."/>
            <person name="Hauser L."/>
            <person name="Chang Y.J."/>
            <person name="Jeffries C.D."/>
            <person name="Pukall R."/>
            <person name="Spring S."/>
            <person name="Rohde M."/>
            <person name="Sikorski J."/>
            <person name="Goker M."/>
            <person name="Woyke T."/>
            <person name="Bristow J."/>
            <person name="Eisen J.A."/>
            <person name="Markowitz V."/>
            <person name="Hugenholtz P."/>
            <person name="Kyrpides N.C."/>
            <person name="Klenk H.P."/>
        </authorList>
    </citation>
    <scope>NUCLEOTIDE SEQUENCE [LARGE SCALE GENOMIC DNA]</scope>
    <source>
        <strain evidence="2 3">DSM 12260</strain>
    </source>
</reference>
<dbReference type="AlphaFoldDB" id="E3CWV9"/>
<feature type="domain" description="YbaK/aminoacyl-tRNA synthetase-associated" evidence="1">
    <location>
        <begin position="31"/>
        <end position="149"/>
    </location>
</feature>
<dbReference type="STRING" id="584708.Apau_0982"/>
<keyword evidence="2" id="KW-0436">Ligase</keyword>
<dbReference type="Gene3D" id="3.90.960.10">
    <property type="entry name" value="YbaK/aminoacyl-tRNA synthetase-associated domain"/>
    <property type="match status" value="1"/>
</dbReference>
<gene>
    <name evidence="2" type="ORF">Apau_0982</name>
</gene>
<dbReference type="PaxDb" id="584708-Apau_0982"/>
<dbReference type="GO" id="GO:0004812">
    <property type="term" value="F:aminoacyl-tRNA ligase activity"/>
    <property type="evidence" value="ECO:0007669"/>
    <property type="project" value="UniProtKB-KW"/>
</dbReference>
<evidence type="ECO:0000259" key="1">
    <source>
        <dbReference type="Pfam" id="PF04073"/>
    </source>
</evidence>